<dbReference type="PANTHER" id="PTHR42760:SF133">
    <property type="entry name" value="3-OXOACYL-[ACYL-CARRIER-PROTEIN] REDUCTASE"/>
    <property type="match status" value="1"/>
</dbReference>
<dbReference type="Proteomes" id="UP000831484">
    <property type="component" value="Plasmid pdjl-6-5"/>
</dbReference>
<dbReference type="AlphaFoldDB" id="A0AB38RQF0"/>
<dbReference type="RefSeq" id="WP_179090812.1">
    <property type="nucleotide sequence ID" value="NZ_CP096568.1"/>
</dbReference>
<dbReference type="PRINTS" id="PR00080">
    <property type="entry name" value="SDRFAMILY"/>
</dbReference>
<evidence type="ECO:0000256" key="2">
    <source>
        <dbReference type="ARBA" id="ARBA00023002"/>
    </source>
</evidence>
<dbReference type="CDD" id="cd05233">
    <property type="entry name" value="SDR_c"/>
    <property type="match status" value="1"/>
</dbReference>
<gene>
    <name evidence="4" type="ORF">M0639_33805</name>
</gene>
<comment type="similarity">
    <text evidence="1 3">Belongs to the short-chain dehydrogenases/reductases (SDR) family.</text>
</comment>
<keyword evidence="2" id="KW-0560">Oxidoreductase</keyword>
<organism evidence="4 5">
    <name type="scientific">Rhodococcus qingshengii JCM 15477</name>
    <dbReference type="NCBI Taxonomy" id="1303681"/>
    <lineage>
        <taxon>Bacteria</taxon>
        <taxon>Bacillati</taxon>
        <taxon>Actinomycetota</taxon>
        <taxon>Actinomycetes</taxon>
        <taxon>Mycobacteriales</taxon>
        <taxon>Nocardiaceae</taxon>
        <taxon>Rhodococcus</taxon>
        <taxon>Rhodococcus erythropolis group</taxon>
    </lineage>
</organism>
<geneLocation type="plasmid" evidence="4 5">
    <name>pdjl-6-5</name>
</geneLocation>
<dbReference type="InterPro" id="IPR002347">
    <property type="entry name" value="SDR_fam"/>
</dbReference>
<dbReference type="EMBL" id="CP096568">
    <property type="protein sequence ID" value="UPU47053.1"/>
    <property type="molecule type" value="Genomic_DNA"/>
</dbReference>
<proteinExistence type="inferred from homology"/>
<dbReference type="InterPro" id="IPR036291">
    <property type="entry name" value="NAD(P)-bd_dom_sf"/>
</dbReference>
<dbReference type="PRINTS" id="PR00081">
    <property type="entry name" value="GDHRDH"/>
</dbReference>
<dbReference type="GO" id="GO:0016616">
    <property type="term" value="F:oxidoreductase activity, acting on the CH-OH group of donors, NAD or NADP as acceptor"/>
    <property type="evidence" value="ECO:0007669"/>
    <property type="project" value="TreeGrafter"/>
</dbReference>
<evidence type="ECO:0000313" key="5">
    <source>
        <dbReference type="Proteomes" id="UP000831484"/>
    </source>
</evidence>
<evidence type="ECO:0000313" key="4">
    <source>
        <dbReference type="EMBL" id="UPU47053.1"/>
    </source>
</evidence>
<dbReference type="Pfam" id="PF00106">
    <property type="entry name" value="adh_short"/>
    <property type="match status" value="1"/>
</dbReference>
<keyword evidence="5" id="KW-1185">Reference proteome</keyword>
<dbReference type="SUPFAM" id="SSF51735">
    <property type="entry name" value="NAD(P)-binding Rossmann-fold domains"/>
    <property type="match status" value="1"/>
</dbReference>
<evidence type="ECO:0000256" key="3">
    <source>
        <dbReference type="RuleBase" id="RU000363"/>
    </source>
</evidence>
<name>A0AB38RQF0_RHOSG</name>
<reference evidence="5" key="1">
    <citation type="journal article" date="2022" name="Environ. Microbiol.">
        <title>Functional analysis, diversity, and distribution of carbendazim hydrolases MheI and CbmA, responsible for the initial step in carbendazim degradation.</title>
        <authorList>
            <person name="Zhang M."/>
            <person name="Bai X."/>
            <person name="Li Q."/>
            <person name="Zhang L."/>
            <person name="Zhu Q."/>
            <person name="Gao S."/>
            <person name="Ke Z."/>
            <person name="Jiang M."/>
            <person name="Hu J."/>
            <person name="Qiu J."/>
            <person name="Hong Q."/>
        </authorList>
    </citation>
    <scope>NUCLEOTIDE SEQUENCE [LARGE SCALE GENOMIC DNA]</scope>
    <source>
        <strain evidence="5">djl-6</strain>
    </source>
</reference>
<sequence length="239" mass="24799">MTGGAQGIGEAIGRGLAAQGATVALVDIDLDLAESVAADIRHAGGDATAHFVDLADRDSVNSMVETVLQRHGNIHALINNGGLDAQPGLASDIDATHWNTLIDTDLSGQWWCTQAVLPNMKARGYGRIIFMSSSSIYIGGRTISPAYLAAKAGLVGLTVGLASQLEESGILVNCLMPGPTGNTGTPMDPEDVPVYLAEHPLGFGGTQPLVDSVRYLLDSTGDWVSGAIHNVSGGRLRGR</sequence>
<evidence type="ECO:0000256" key="1">
    <source>
        <dbReference type="ARBA" id="ARBA00006484"/>
    </source>
</evidence>
<dbReference type="PANTHER" id="PTHR42760">
    <property type="entry name" value="SHORT-CHAIN DEHYDROGENASES/REDUCTASES FAMILY MEMBER"/>
    <property type="match status" value="1"/>
</dbReference>
<accession>A0AB38RQF0</accession>
<protein>
    <submittedName>
        <fullName evidence="4">SDR family oxidoreductase</fullName>
    </submittedName>
</protein>
<keyword evidence="4" id="KW-0614">Plasmid</keyword>
<dbReference type="Gene3D" id="3.40.50.720">
    <property type="entry name" value="NAD(P)-binding Rossmann-like Domain"/>
    <property type="match status" value="1"/>
</dbReference>